<organism evidence="1 2">
    <name type="scientific">Lingula anatina</name>
    <name type="common">Brachiopod</name>
    <name type="synonym">Lingula unguis</name>
    <dbReference type="NCBI Taxonomy" id="7574"/>
    <lineage>
        <taxon>Eukaryota</taxon>
        <taxon>Metazoa</taxon>
        <taxon>Spiralia</taxon>
        <taxon>Lophotrochozoa</taxon>
        <taxon>Brachiopoda</taxon>
        <taxon>Linguliformea</taxon>
        <taxon>Lingulata</taxon>
        <taxon>Lingulida</taxon>
        <taxon>Linguloidea</taxon>
        <taxon>Lingulidae</taxon>
        <taxon>Lingula</taxon>
    </lineage>
</organism>
<evidence type="ECO:0000313" key="1">
    <source>
        <dbReference type="Proteomes" id="UP000085678"/>
    </source>
</evidence>
<sequence length="191" mass="21834">MSYQCLLSAAIQVLPNCLMSEWSNIVCLVGHLVRADQVHVQFQTHYMKHLPLVDLTGVKYELSLLQFTSDVMCLWQTLYGFMMQEKSGEGFWFHLNQCCANTLKSVFSSLSHPATSQAFLLSQAVCHVCHLLSILPALGTESMFVLVLDWLSELQADSVLKYTLLYRETIEESIRLIQNEQWSQTLLKKLL</sequence>
<dbReference type="InParanoid" id="A0A1S3HRM6"/>
<gene>
    <name evidence="2" type="primary">LOC106156820</name>
</gene>
<dbReference type="AlphaFoldDB" id="A0A1S3HRM6"/>
<dbReference type="GeneID" id="106156820"/>
<proteinExistence type="predicted"/>
<dbReference type="RefSeq" id="XP_013387704.1">
    <property type="nucleotide sequence ID" value="XM_013532250.1"/>
</dbReference>
<dbReference type="Proteomes" id="UP000085678">
    <property type="component" value="Unplaced"/>
</dbReference>
<dbReference type="KEGG" id="lak:106156820"/>
<dbReference type="PANTHER" id="PTHR15571">
    <property type="entry name" value="GEM-ASSOCIATED PROTEIN 4"/>
    <property type="match status" value="1"/>
</dbReference>
<dbReference type="GO" id="GO:0032797">
    <property type="term" value="C:SMN complex"/>
    <property type="evidence" value="ECO:0007669"/>
    <property type="project" value="InterPro"/>
</dbReference>
<dbReference type="GO" id="GO:0000387">
    <property type="term" value="P:spliceosomal snRNP assembly"/>
    <property type="evidence" value="ECO:0007669"/>
    <property type="project" value="InterPro"/>
</dbReference>
<dbReference type="OrthoDB" id="9875414at2759"/>
<name>A0A1S3HRM6_LINAN</name>
<reference evidence="2" key="1">
    <citation type="submission" date="2025-08" db="UniProtKB">
        <authorList>
            <consortium name="RefSeq"/>
        </authorList>
    </citation>
    <scope>IDENTIFICATION</scope>
    <source>
        <tissue evidence="2">Gonads</tissue>
    </source>
</reference>
<keyword evidence="1" id="KW-1185">Reference proteome</keyword>
<evidence type="ECO:0000313" key="2">
    <source>
        <dbReference type="RefSeq" id="XP_013387704.1"/>
    </source>
</evidence>
<protein>
    <submittedName>
        <fullName evidence="2">Uncharacterized protein LOC106156820</fullName>
    </submittedName>
</protein>
<accession>A0A1S3HRM6</accession>
<dbReference type="STRING" id="7574.A0A1S3HRM6"/>
<dbReference type="InterPro" id="IPR033265">
    <property type="entry name" value="GEMIN4"/>
</dbReference>
<dbReference type="GO" id="GO:0006364">
    <property type="term" value="P:rRNA processing"/>
    <property type="evidence" value="ECO:0007669"/>
    <property type="project" value="InterPro"/>
</dbReference>
<dbReference type="PANTHER" id="PTHR15571:SF2">
    <property type="entry name" value="GEM-ASSOCIATED PROTEIN 4"/>
    <property type="match status" value="1"/>
</dbReference>